<accession>A0A8S1D4V1</accession>
<dbReference type="AlphaFoldDB" id="A0A8S1D4V1"/>
<organism evidence="1 2">
    <name type="scientific">Cloeon dipterum</name>
    <dbReference type="NCBI Taxonomy" id="197152"/>
    <lineage>
        <taxon>Eukaryota</taxon>
        <taxon>Metazoa</taxon>
        <taxon>Ecdysozoa</taxon>
        <taxon>Arthropoda</taxon>
        <taxon>Hexapoda</taxon>
        <taxon>Insecta</taxon>
        <taxon>Pterygota</taxon>
        <taxon>Palaeoptera</taxon>
        <taxon>Ephemeroptera</taxon>
        <taxon>Pisciforma</taxon>
        <taxon>Baetidae</taxon>
        <taxon>Cloeon</taxon>
    </lineage>
</organism>
<sequence length="156" mass="17814">MSVLEKDNLNLQLRIHFLEKRTLNLGNADGTEMKLLELWRTPSLKRCCGGRAARTLSPGDDQLLCLGDSGTDVMASTWRPRPWLALCLVGGTAWRHVPKTCASETRFWRCHRSRRLKRLDMLLRCAENVQGLRWAPQAANRRREAFNLAATACRKL</sequence>
<dbReference type="Proteomes" id="UP000494165">
    <property type="component" value="Unassembled WGS sequence"/>
</dbReference>
<keyword evidence="2" id="KW-1185">Reference proteome</keyword>
<evidence type="ECO:0000313" key="2">
    <source>
        <dbReference type="Proteomes" id="UP000494165"/>
    </source>
</evidence>
<comment type="caution">
    <text evidence="1">The sequence shown here is derived from an EMBL/GenBank/DDBJ whole genome shotgun (WGS) entry which is preliminary data.</text>
</comment>
<reference evidence="1 2" key="1">
    <citation type="submission" date="2020-04" db="EMBL/GenBank/DDBJ databases">
        <authorList>
            <person name="Alioto T."/>
            <person name="Alioto T."/>
            <person name="Gomez Garrido J."/>
        </authorList>
    </citation>
    <scope>NUCLEOTIDE SEQUENCE [LARGE SCALE GENOMIC DNA]</scope>
</reference>
<dbReference type="EMBL" id="CADEPI010000105">
    <property type="protein sequence ID" value="CAB3374898.1"/>
    <property type="molecule type" value="Genomic_DNA"/>
</dbReference>
<protein>
    <submittedName>
        <fullName evidence="1">Uncharacterized protein</fullName>
    </submittedName>
</protein>
<gene>
    <name evidence="1" type="ORF">CLODIP_2_CD15123</name>
</gene>
<name>A0A8S1D4V1_9INSE</name>
<proteinExistence type="predicted"/>
<evidence type="ECO:0000313" key="1">
    <source>
        <dbReference type="EMBL" id="CAB3374898.1"/>
    </source>
</evidence>